<dbReference type="Proteomes" id="UP000030487">
    <property type="component" value="Unassembled WGS sequence"/>
</dbReference>
<organism evidence="1 2">
    <name type="scientific">Lysinibacillus boronitolerans JCM 21713 = 10a = NBRC 103108</name>
    <dbReference type="NCBI Taxonomy" id="1294264"/>
    <lineage>
        <taxon>Bacteria</taxon>
        <taxon>Bacillati</taxon>
        <taxon>Bacillota</taxon>
        <taxon>Bacilli</taxon>
        <taxon>Bacillales</taxon>
        <taxon>Bacillaceae</taxon>
        <taxon>Lysinibacillus</taxon>
    </lineage>
</organism>
<name>A0ABR4XX63_9BACI</name>
<reference evidence="1 2" key="1">
    <citation type="submission" date="2014-02" db="EMBL/GenBank/DDBJ databases">
        <title>Draft genome sequence of Lysinibacillus boronitolerans NBRC 103108.</title>
        <authorList>
            <person name="Zhang F."/>
            <person name="Wang G."/>
            <person name="Zhang L."/>
        </authorList>
    </citation>
    <scope>NUCLEOTIDE SEQUENCE [LARGE SCALE GENOMIC DNA]</scope>
    <source>
        <strain evidence="1 2">NBRC 103108</strain>
    </source>
</reference>
<evidence type="ECO:0000313" key="1">
    <source>
        <dbReference type="EMBL" id="KGR83655.1"/>
    </source>
</evidence>
<gene>
    <name evidence="1" type="ORF">CD31_15700</name>
</gene>
<dbReference type="EMBL" id="JPVR01000077">
    <property type="protein sequence ID" value="KGR83655.1"/>
    <property type="molecule type" value="Genomic_DNA"/>
</dbReference>
<evidence type="ECO:0000313" key="2">
    <source>
        <dbReference type="Proteomes" id="UP000030487"/>
    </source>
</evidence>
<dbReference type="Pfam" id="PF13814">
    <property type="entry name" value="Replic_Relax"/>
    <property type="match status" value="1"/>
</dbReference>
<protein>
    <recommendedName>
        <fullName evidence="3">Replication-relaxation</fullName>
    </recommendedName>
</protein>
<evidence type="ECO:0008006" key="3">
    <source>
        <dbReference type="Google" id="ProtNLM"/>
    </source>
</evidence>
<keyword evidence="2" id="KW-1185">Reference proteome</keyword>
<accession>A0ABR4XX63</accession>
<proteinExistence type="predicted"/>
<dbReference type="RefSeq" id="WP_036078752.1">
    <property type="nucleotide sequence ID" value="NZ_AVCW01000005.1"/>
</dbReference>
<dbReference type="InterPro" id="IPR025855">
    <property type="entry name" value="Replic_Relax"/>
</dbReference>
<sequence>MFIKVIFKINLKGVCKRLDDVSVIKGKGRSRLEVKTSEILLLEYLERHRLLTMAQLYKYFTQFLGEEIKEYSFKNRLRRLEEFKLVRSSSFAEGFDGERFKCCSIGTCGINLLIENGLLFEDYNKNQIYQLLEKKNKLHFLYTQEVVLNIMCTTKQRLSLPQYKHCSQTKLYSSLSPSHVPYEMWIEKTSKPVAMFNKGAAHARAAQFINNNQQYKKTTGNWVTIIRPDWILKREFDNQGQKTRYLNIELDTGTEPLEQLEDKVWRYCILAEQDSDSKHGVLFVLPDESFSKRTKYGDRSQRITNIREKIFNDPFMADRIKKVNLAVGVISLRNAGVVATKFLVPELFK</sequence>
<comment type="caution">
    <text evidence="1">The sequence shown here is derived from an EMBL/GenBank/DDBJ whole genome shotgun (WGS) entry which is preliminary data.</text>
</comment>